<comment type="caution">
    <text evidence="1">The sequence shown here is derived from an EMBL/GenBank/DDBJ whole genome shotgun (WGS) entry which is preliminary data.</text>
</comment>
<dbReference type="Proteomes" id="UP000828251">
    <property type="component" value="Unassembled WGS sequence"/>
</dbReference>
<reference evidence="1 2" key="1">
    <citation type="journal article" date="2021" name="Plant Biotechnol. J.">
        <title>Multi-omics assisted identification of the key and species-specific regulatory components of drought-tolerant mechanisms in Gossypium stocksii.</title>
        <authorList>
            <person name="Yu D."/>
            <person name="Ke L."/>
            <person name="Zhang D."/>
            <person name="Wu Y."/>
            <person name="Sun Y."/>
            <person name="Mei J."/>
            <person name="Sun J."/>
            <person name="Sun Y."/>
        </authorList>
    </citation>
    <scope>NUCLEOTIDE SEQUENCE [LARGE SCALE GENOMIC DNA]</scope>
    <source>
        <strain evidence="2">cv. E1</strain>
        <tissue evidence="1">Leaf</tissue>
    </source>
</reference>
<accession>A0A9D3UG40</accession>
<proteinExistence type="predicted"/>
<sequence length="115" mass="12904">MVQTQVESGSSFLKLYVEFSRSDKGLATSTSLLVREARIIGNVDSTTTLLESSHYDISRSSMGKHSPFSTEYSSKDGFLAALKRYNNKNEVKFHVVKSKSEKFKGKCAVQYDNYS</sequence>
<gene>
    <name evidence="1" type="ORF">J1N35_041590</name>
</gene>
<evidence type="ECO:0000313" key="2">
    <source>
        <dbReference type="Proteomes" id="UP000828251"/>
    </source>
</evidence>
<name>A0A9D3UG40_9ROSI</name>
<evidence type="ECO:0000313" key="1">
    <source>
        <dbReference type="EMBL" id="KAH1039847.1"/>
    </source>
</evidence>
<dbReference type="OrthoDB" id="1435097at2759"/>
<dbReference type="AlphaFoldDB" id="A0A9D3UG40"/>
<protein>
    <submittedName>
        <fullName evidence="1">Uncharacterized protein</fullName>
    </submittedName>
</protein>
<dbReference type="EMBL" id="JAIQCV010000012">
    <property type="protein sequence ID" value="KAH1039847.1"/>
    <property type="molecule type" value="Genomic_DNA"/>
</dbReference>
<organism evidence="1 2">
    <name type="scientific">Gossypium stocksii</name>
    <dbReference type="NCBI Taxonomy" id="47602"/>
    <lineage>
        <taxon>Eukaryota</taxon>
        <taxon>Viridiplantae</taxon>
        <taxon>Streptophyta</taxon>
        <taxon>Embryophyta</taxon>
        <taxon>Tracheophyta</taxon>
        <taxon>Spermatophyta</taxon>
        <taxon>Magnoliopsida</taxon>
        <taxon>eudicotyledons</taxon>
        <taxon>Gunneridae</taxon>
        <taxon>Pentapetalae</taxon>
        <taxon>rosids</taxon>
        <taxon>malvids</taxon>
        <taxon>Malvales</taxon>
        <taxon>Malvaceae</taxon>
        <taxon>Malvoideae</taxon>
        <taxon>Gossypium</taxon>
    </lineage>
</organism>
<keyword evidence="2" id="KW-1185">Reference proteome</keyword>